<dbReference type="GO" id="GO:0005524">
    <property type="term" value="F:ATP binding"/>
    <property type="evidence" value="ECO:0007669"/>
    <property type="project" value="InterPro"/>
</dbReference>
<dbReference type="PROSITE" id="PS50011">
    <property type="entry name" value="PROTEIN_KINASE_DOM"/>
    <property type="match status" value="1"/>
</dbReference>
<dbReference type="InterPro" id="IPR001245">
    <property type="entry name" value="Ser-Thr/Tyr_kinase_cat_dom"/>
</dbReference>
<evidence type="ECO:0000313" key="9">
    <source>
        <dbReference type="Proteomes" id="UP000436088"/>
    </source>
</evidence>
<evidence type="ECO:0000256" key="6">
    <source>
        <dbReference type="ARBA" id="ARBA00023136"/>
    </source>
</evidence>
<protein>
    <submittedName>
        <fullName evidence="8">LRR receptor-like serine/threonine-protein kinase</fullName>
    </submittedName>
</protein>
<evidence type="ECO:0000259" key="7">
    <source>
        <dbReference type="PROSITE" id="PS50011"/>
    </source>
</evidence>
<dbReference type="Gene3D" id="3.30.200.20">
    <property type="entry name" value="Phosphorylase Kinase, domain 1"/>
    <property type="match status" value="1"/>
</dbReference>
<proteinExistence type="predicted"/>
<reference evidence="8" key="1">
    <citation type="submission" date="2019-09" db="EMBL/GenBank/DDBJ databases">
        <title>Draft genome information of white flower Hibiscus syriacus.</title>
        <authorList>
            <person name="Kim Y.-M."/>
        </authorList>
    </citation>
    <scope>NUCLEOTIDE SEQUENCE [LARGE SCALE GENOMIC DNA]</scope>
    <source>
        <strain evidence="8">YM2019G1</strain>
    </source>
</reference>
<comment type="caution">
    <text evidence="8">The sequence shown here is derived from an EMBL/GenBank/DDBJ whole genome shotgun (WGS) entry which is preliminary data.</text>
</comment>
<organism evidence="8 9">
    <name type="scientific">Hibiscus syriacus</name>
    <name type="common">Rose of Sharon</name>
    <dbReference type="NCBI Taxonomy" id="106335"/>
    <lineage>
        <taxon>Eukaryota</taxon>
        <taxon>Viridiplantae</taxon>
        <taxon>Streptophyta</taxon>
        <taxon>Embryophyta</taxon>
        <taxon>Tracheophyta</taxon>
        <taxon>Spermatophyta</taxon>
        <taxon>Magnoliopsida</taxon>
        <taxon>eudicotyledons</taxon>
        <taxon>Gunneridae</taxon>
        <taxon>Pentapetalae</taxon>
        <taxon>rosids</taxon>
        <taxon>malvids</taxon>
        <taxon>Malvales</taxon>
        <taxon>Malvaceae</taxon>
        <taxon>Malvoideae</taxon>
        <taxon>Hibiscus</taxon>
    </lineage>
</organism>
<evidence type="ECO:0000313" key="8">
    <source>
        <dbReference type="EMBL" id="KAE8662113.1"/>
    </source>
</evidence>
<dbReference type="InterPro" id="IPR000719">
    <property type="entry name" value="Prot_kinase_dom"/>
</dbReference>
<evidence type="ECO:0000256" key="2">
    <source>
        <dbReference type="ARBA" id="ARBA00022614"/>
    </source>
</evidence>
<evidence type="ECO:0000256" key="3">
    <source>
        <dbReference type="ARBA" id="ARBA00022692"/>
    </source>
</evidence>
<dbReference type="GO" id="GO:0016020">
    <property type="term" value="C:membrane"/>
    <property type="evidence" value="ECO:0007669"/>
    <property type="project" value="UniProtKB-SubCell"/>
</dbReference>
<name>A0A6A2WNR4_HIBSY</name>
<dbReference type="SUPFAM" id="SSF56112">
    <property type="entry name" value="Protein kinase-like (PK-like)"/>
    <property type="match status" value="1"/>
</dbReference>
<keyword evidence="3" id="KW-0812">Transmembrane</keyword>
<dbReference type="InterPro" id="IPR008271">
    <property type="entry name" value="Ser/Thr_kinase_AS"/>
</dbReference>
<keyword evidence="2" id="KW-0433">Leucine-rich repeat</keyword>
<gene>
    <name evidence="8" type="ORF">F3Y22_tig00113719pilonHSYRG00052</name>
</gene>
<evidence type="ECO:0000256" key="5">
    <source>
        <dbReference type="ARBA" id="ARBA00022989"/>
    </source>
</evidence>
<dbReference type="PANTHER" id="PTHR27008:SF583">
    <property type="entry name" value="LRR RECEPTOR-LIKE SERINE_THREONINE-PROTEIN KINASE FLS2"/>
    <property type="match status" value="1"/>
</dbReference>
<evidence type="ECO:0000256" key="1">
    <source>
        <dbReference type="ARBA" id="ARBA00004370"/>
    </source>
</evidence>
<evidence type="ECO:0000256" key="4">
    <source>
        <dbReference type="ARBA" id="ARBA00022737"/>
    </source>
</evidence>
<keyword evidence="5" id="KW-1133">Transmembrane helix</keyword>
<dbReference type="PANTHER" id="PTHR27008">
    <property type="entry name" value="OS04G0122200 PROTEIN"/>
    <property type="match status" value="1"/>
</dbReference>
<dbReference type="EMBL" id="VEPZ02001716">
    <property type="protein sequence ID" value="KAE8662113.1"/>
    <property type="molecule type" value="Genomic_DNA"/>
</dbReference>
<keyword evidence="6" id="KW-0472">Membrane</keyword>
<dbReference type="PROSITE" id="PS00108">
    <property type="entry name" value="PROTEIN_KINASE_ST"/>
    <property type="match status" value="1"/>
</dbReference>
<keyword evidence="4" id="KW-0677">Repeat</keyword>
<dbReference type="AlphaFoldDB" id="A0A6A2WNR4"/>
<dbReference type="Proteomes" id="UP000436088">
    <property type="component" value="Unassembled WGS sequence"/>
</dbReference>
<dbReference type="Gene3D" id="1.10.510.10">
    <property type="entry name" value="Transferase(Phosphotransferase) domain 1"/>
    <property type="match status" value="1"/>
</dbReference>
<feature type="domain" description="Protein kinase" evidence="7">
    <location>
        <begin position="1"/>
        <end position="148"/>
    </location>
</feature>
<dbReference type="Pfam" id="PF07714">
    <property type="entry name" value="PK_Tyr_Ser-Thr"/>
    <property type="match status" value="1"/>
</dbReference>
<dbReference type="InterPro" id="IPR051809">
    <property type="entry name" value="Plant_receptor-like_S/T_kinase"/>
</dbReference>
<comment type="subcellular location">
    <subcellularLocation>
        <location evidence="1">Membrane</location>
    </subcellularLocation>
</comment>
<sequence length="148" mass="16622">MTRVSHGQLSQATDGFDESSTLGFRSFGCLYKGRLSDGTEVAVKVFNLQTERAFRSFDIKCEAMRNTVHRNLPNGSLESWLHSKNRSLDFLQRVDVMIDVAAALEHLHTRHSTPIIHCDVKPTNILLDGDMVAHVGILALPNCWEKVM</sequence>
<dbReference type="InterPro" id="IPR011009">
    <property type="entry name" value="Kinase-like_dom_sf"/>
</dbReference>
<accession>A0A6A2WNR4</accession>
<dbReference type="GO" id="GO:0004672">
    <property type="term" value="F:protein kinase activity"/>
    <property type="evidence" value="ECO:0007669"/>
    <property type="project" value="InterPro"/>
</dbReference>
<keyword evidence="9" id="KW-1185">Reference proteome</keyword>